<dbReference type="AlphaFoldDB" id="A0A9X2Z5V7"/>
<reference evidence="3" key="1">
    <citation type="submission" date="2022-08" db="EMBL/GenBank/DDBJ databases">
        <title>Genomic Encyclopedia of Type Strains, Phase V (KMG-V): Genome sequencing to study the core and pangenomes of soil and plant-associated prokaryotes.</title>
        <authorList>
            <person name="Whitman W."/>
        </authorList>
    </citation>
    <scope>NUCLEOTIDE SEQUENCE</scope>
    <source>
        <strain evidence="3">SP2017</strain>
    </source>
</reference>
<dbReference type="RefSeq" id="WP_259082617.1">
    <property type="nucleotide sequence ID" value="NZ_JANUBB010000024.1"/>
</dbReference>
<dbReference type="InterPro" id="IPR027417">
    <property type="entry name" value="P-loop_NTPase"/>
</dbReference>
<feature type="domain" description="Helicase C-terminal" evidence="2">
    <location>
        <begin position="277"/>
        <end position="444"/>
    </location>
</feature>
<comment type="caution">
    <text evidence="3">The sequence shown here is derived from an EMBL/GenBank/DDBJ whole genome shotgun (WGS) entry which is preliminary data.</text>
</comment>
<dbReference type="Pfam" id="PF00271">
    <property type="entry name" value="Helicase_C"/>
    <property type="match status" value="1"/>
</dbReference>
<accession>A0A9X2Z5V7</accession>
<protein>
    <recommendedName>
        <fullName evidence="2">Helicase C-terminal domain-containing protein</fullName>
    </recommendedName>
</protein>
<dbReference type="EMBL" id="JANUBB010000024">
    <property type="protein sequence ID" value="MCS3953373.1"/>
    <property type="molecule type" value="Genomic_DNA"/>
</dbReference>
<organism evidence="3 4">
    <name type="scientific">Salinibacter ruber</name>
    <dbReference type="NCBI Taxonomy" id="146919"/>
    <lineage>
        <taxon>Bacteria</taxon>
        <taxon>Pseudomonadati</taxon>
        <taxon>Rhodothermota</taxon>
        <taxon>Rhodothermia</taxon>
        <taxon>Rhodothermales</taxon>
        <taxon>Salinibacteraceae</taxon>
        <taxon>Salinibacter</taxon>
    </lineage>
</organism>
<dbReference type="PANTHER" id="PTHR45766:SF6">
    <property type="entry name" value="SWI_SNF-RELATED MATRIX-ASSOCIATED ACTIN-DEPENDENT REGULATOR OF CHROMATIN SUBFAMILY A-LIKE PROTEIN 1"/>
    <property type="match status" value="1"/>
</dbReference>
<dbReference type="PROSITE" id="PS51194">
    <property type="entry name" value="HELICASE_CTER"/>
    <property type="match status" value="1"/>
</dbReference>
<dbReference type="SMART" id="SM00490">
    <property type="entry name" value="HELICc"/>
    <property type="match status" value="1"/>
</dbReference>
<name>A0A9X2Z5V7_9BACT</name>
<dbReference type="InterPro" id="IPR049730">
    <property type="entry name" value="SNF2/RAD54-like_C"/>
</dbReference>
<dbReference type="Gene3D" id="3.40.50.300">
    <property type="entry name" value="P-loop containing nucleotide triphosphate hydrolases"/>
    <property type="match status" value="1"/>
</dbReference>
<dbReference type="InterPro" id="IPR001650">
    <property type="entry name" value="Helicase_C-like"/>
</dbReference>
<dbReference type="SUPFAM" id="SSF52540">
    <property type="entry name" value="P-loop containing nucleoside triphosphate hydrolases"/>
    <property type="match status" value="1"/>
</dbReference>
<evidence type="ECO:0000313" key="4">
    <source>
        <dbReference type="Proteomes" id="UP001155010"/>
    </source>
</evidence>
<dbReference type="CDD" id="cd18793">
    <property type="entry name" value="SF2_C_SNF"/>
    <property type="match status" value="1"/>
</dbReference>
<sequence length="497" mass="57183">MSSSTKSMLLATATPVQLHPLEAWDLLAILSQGSDAVLGNPWSKWRDAEKALRVVMGSETLPEDDLEFWSWVRNPLPPADEGRTFELIRRSLDLGSDDAVAPGNLWSRLSRADKQRVRRKRGDFAQHHNPFIRHIVRRTRDYLEDTINPETGEPYMDPIEVELHGEDSGESIPLPAYLDDAYDHAEEFCELLGERMQAAGFMETMLLRRVGSTIYAGQKTAERILRGWTPIENPESLGEDKQNKTITPEEEESLRSFVEALETNRDRDPKYQHVVDYLTGRGWLQEGCIVFSKFYESVRWLGQQLSEDALPNEKIGLYGAREKSGIIQNGSFTLRPRKDLKQMVRRGELRLLLGTQSASEGLNLQRLSTLINLDLPWNPTRLEQRKGRIQRIGQTSDTVKIYNMRYRGSVEDQVHQMLSERLQQIHNLFGQLPDFVETAWKKVAVNKVEEARKTIDKVPEQHPFELRYEKGVDTVDWESCTDVLEEEARRERLSAGW</sequence>
<gene>
    <name evidence="3" type="ORF">GGP83_003348</name>
</gene>
<keyword evidence="1" id="KW-0378">Hydrolase</keyword>
<dbReference type="GO" id="GO:0016787">
    <property type="term" value="F:hydrolase activity"/>
    <property type="evidence" value="ECO:0007669"/>
    <property type="project" value="UniProtKB-KW"/>
</dbReference>
<evidence type="ECO:0000256" key="1">
    <source>
        <dbReference type="ARBA" id="ARBA00022801"/>
    </source>
</evidence>
<proteinExistence type="predicted"/>
<dbReference type="PANTHER" id="PTHR45766">
    <property type="entry name" value="DNA ANNEALING HELICASE AND ENDONUCLEASE ZRANB3 FAMILY MEMBER"/>
    <property type="match status" value="1"/>
</dbReference>
<evidence type="ECO:0000313" key="3">
    <source>
        <dbReference type="EMBL" id="MCS3953373.1"/>
    </source>
</evidence>
<evidence type="ECO:0000259" key="2">
    <source>
        <dbReference type="PROSITE" id="PS51194"/>
    </source>
</evidence>
<dbReference type="Proteomes" id="UP001155010">
    <property type="component" value="Unassembled WGS sequence"/>
</dbReference>